<evidence type="ECO:0000313" key="5">
    <source>
        <dbReference type="Proteomes" id="UP000472276"/>
    </source>
</evidence>
<feature type="region of interest" description="Disordered" evidence="1">
    <location>
        <begin position="585"/>
        <end position="618"/>
    </location>
</feature>
<evidence type="ECO:0008006" key="6">
    <source>
        <dbReference type="Google" id="ProtNLM"/>
    </source>
</evidence>
<name>A0A668TYI3_OREAU</name>
<evidence type="ECO:0000259" key="2">
    <source>
        <dbReference type="PROSITE" id="PS50033"/>
    </source>
</evidence>
<dbReference type="SUPFAM" id="SSF54236">
    <property type="entry name" value="Ubiquitin-like"/>
    <property type="match status" value="3"/>
</dbReference>
<dbReference type="InterPro" id="IPR029071">
    <property type="entry name" value="Ubiquitin-like_domsf"/>
</dbReference>
<gene>
    <name evidence="4" type="primary">FAF1</name>
</gene>
<evidence type="ECO:0000313" key="4">
    <source>
        <dbReference type="Ensembl" id="ENSOABP00000030882.2"/>
    </source>
</evidence>
<dbReference type="CDD" id="cd14413">
    <property type="entry name" value="UBA_FAF1"/>
    <property type="match status" value="1"/>
</dbReference>
<dbReference type="InterPro" id="IPR036249">
    <property type="entry name" value="Thioredoxin-like_sf"/>
</dbReference>
<dbReference type="Gene3D" id="1.10.8.10">
    <property type="entry name" value="DNA helicase RuvA subunit, C-terminal domain"/>
    <property type="match status" value="1"/>
</dbReference>
<protein>
    <recommendedName>
        <fullName evidence="6">Fas (TNFRSF6) associated factor 1</fullName>
    </recommendedName>
</protein>
<dbReference type="SUPFAM" id="SSF52833">
    <property type="entry name" value="Thioredoxin-like"/>
    <property type="match status" value="1"/>
</dbReference>
<dbReference type="InterPro" id="IPR044541">
    <property type="entry name" value="FAF1_UBA"/>
</dbReference>
<sequence length="694" mass="77540">MASESGDSNMDREMILADFQACTGIDNIAEAITLLELNNWDLVAAINGVIPQENGILQSNFSSEASQATMYGPPSLSEAADAAAGSAVPPPSSSSSSSSPPSSSASAFCPITPSSRHIVERQPRLLNFRVEYRQRSVELVLEEGNTVGEIKQILETELGVPVSKMQLKGWKSGDVSDSTVLRSLHLPKNNSLYVLTPDIAPTASTSKNSALQDSLNQNFLLVISHREAQRDYNLNFPGSRTIQEVKRNISDLTNIPVRHQQWEGWPASASDDSMTLALSGISYPCHHLSVCRRSSPANAQEPTEECADVHMISDSEGDDYEDASEFGVDDSEMFGVGSSSCRKSPMMPENSENETDALIHFTSEFSSRYGETHPMFFIGSLEAASQEAFHGKARDRKLLAIYLHNDDSVLSNVFCSQMMCADSIVSYLSQNFITWAWDVTKEANKSSLILLLKLGGCMLTKGVVFARLLTMCTRHFGSVVTQTIRTYKTDQFPLLLIVMGKRTSNEVLNVIQGNTTVDELMMRLMGAMEIFTAQQQEDIKDEDEREAREMVKREQDEAYRLSLEADRKKREAQEREEAEQFRLEQMRKEQEEEKEAIRLSLEQALPPEPDEESGEQISKLRIRTPSGEFLERRFLGSCKLQVLFDFVASKGYPFEEFKLLTTFPRRNITQLDPGSTLLEAKLFPQETLFLEAKE</sequence>
<dbReference type="CDD" id="cd17130">
    <property type="entry name" value="Ubl2_FAF1"/>
    <property type="match status" value="1"/>
</dbReference>
<dbReference type="SMART" id="SM00166">
    <property type="entry name" value="UBX"/>
    <property type="match status" value="1"/>
</dbReference>
<feature type="domain" description="Ubiquitin-like" evidence="3">
    <location>
        <begin position="126"/>
        <end position="195"/>
    </location>
</feature>
<dbReference type="Pfam" id="PF21021">
    <property type="entry name" value="FAF1"/>
    <property type="match status" value="2"/>
</dbReference>
<dbReference type="PROSITE" id="PS50033">
    <property type="entry name" value="UBX"/>
    <property type="match status" value="1"/>
</dbReference>
<dbReference type="FunFam" id="3.10.20.90:FF:000089">
    <property type="entry name" value="Fas associated factor 1"/>
    <property type="match status" value="1"/>
</dbReference>
<dbReference type="CDD" id="cd01771">
    <property type="entry name" value="UBX_UBXN3A"/>
    <property type="match status" value="1"/>
</dbReference>
<dbReference type="PROSITE" id="PS50053">
    <property type="entry name" value="UBIQUITIN_2"/>
    <property type="match status" value="1"/>
</dbReference>
<dbReference type="Gene3D" id="3.40.30.10">
    <property type="entry name" value="Glutaredoxin"/>
    <property type="match status" value="1"/>
</dbReference>
<feature type="compositionally biased region" description="Low complexity" evidence="1">
    <location>
        <begin position="73"/>
        <end position="107"/>
    </location>
</feature>
<reference evidence="4" key="2">
    <citation type="submission" date="2025-09" db="UniProtKB">
        <authorList>
            <consortium name="Ensembl"/>
        </authorList>
    </citation>
    <scope>IDENTIFICATION</scope>
</reference>
<dbReference type="CDD" id="cd17129">
    <property type="entry name" value="Ubl1_FAF1"/>
    <property type="match status" value="1"/>
</dbReference>
<dbReference type="OMA" id="YEGCKTI"/>
<dbReference type="Gene3D" id="3.10.20.90">
    <property type="entry name" value="Phosphatidylinositol 3-kinase Catalytic Subunit, Chain A, domain 1"/>
    <property type="match status" value="3"/>
</dbReference>
<dbReference type="InterPro" id="IPR001012">
    <property type="entry name" value="UBX_dom"/>
</dbReference>
<dbReference type="Pfam" id="PF14555">
    <property type="entry name" value="UBA_4"/>
    <property type="match status" value="1"/>
</dbReference>
<dbReference type="Proteomes" id="UP000472276">
    <property type="component" value="Unassembled WGS sequence"/>
</dbReference>
<feature type="compositionally biased region" description="Basic and acidic residues" evidence="1">
    <location>
        <begin position="585"/>
        <end position="597"/>
    </location>
</feature>
<dbReference type="PANTHER" id="PTHR23322">
    <property type="entry name" value="FAS-ASSOCIATED PROTEIN"/>
    <property type="match status" value="1"/>
</dbReference>
<dbReference type="Ensembl" id="ENSOABT00000031730.2">
    <property type="protein sequence ID" value="ENSOABP00000030882.2"/>
    <property type="gene ID" value="ENSOABG00000012414.2"/>
</dbReference>
<dbReference type="Pfam" id="PF14560">
    <property type="entry name" value="Ubiquitin_2"/>
    <property type="match status" value="1"/>
</dbReference>
<dbReference type="GO" id="GO:0036503">
    <property type="term" value="P:ERAD pathway"/>
    <property type="evidence" value="ECO:0007669"/>
    <property type="project" value="TreeGrafter"/>
</dbReference>
<dbReference type="FunFam" id="1.10.8.10:FF:000045">
    <property type="entry name" value="Putative FAS-associated factor 1"/>
    <property type="match status" value="1"/>
</dbReference>
<dbReference type="GO" id="GO:0051059">
    <property type="term" value="F:NF-kappaB binding"/>
    <property type="evidence" value="ECO:0007669"/>
    <property type="project" value="TreeGrafter"/>
</dbReference>
<accession>A0A668TYI3</accession>
<dbReference type="InterPro" id="IPR049483">
    <property type="entry name" value="FAF1_2-like_UAS"/>
</dbReference>
<dbReference type="GO" id="GO:0005783">
    <property type="term" value="C:endoplasmic reticulum"/>
    <property type="evidence" value="ECO:0007669"/>
    <property type="project" value="TreeGrafter"/>
</dbReference>
<dbReference type="PANTHER" id="PTHR23322:SF96">
    <property type="entry name" value="FAS-ASSOCIATED FACTOR 1"/>
    <property type="match status" value="1"/>
</dbReference>
<dbReference type="InterPro" id="IPR006577">
    <property type="entry name" value="UAS"/>
</dbReference>
<dbReference type="GO" id="GO:0043130">
    <property type="term" value="F:ubiquitin binding"/>
    <property type="evidence" value="ECO:0007669"/>
    <property type="project" value="TreeGrafter"/>
</dbReference>
<dbReference type="CDD" id="cd02990">
    <property type="entry name" value="UAS_FAF1"/>
    <property type="match status" value="1"/>
</dbReference>
<evidence type="ECO:0000259" key="3">
    <source>
        <dbReference type="PROSITE" id="PS50053"/>
    </source>
</evidence>
<dbReference type="AlphaFoldDB" id="A0A668TYI3"/>
<dbReference type="Pfam" id="PF00789">
    <property type="entry name" value="UBX"/>
    <property type="match status" value="1"/>
</dbReference>
<dbReference type="InterPro" id="IPR033043">
    <property type="entry name" value="FAF1-like_UBX"/>
</dbReference>
<feature type="domain" description="UBX" evidence="2">
    <location>
        <begin position="613"/>
        <end position="690"/>
    </location>
</feature>
<organism evidence="4 5">
    <name type="scientific">Oreochromis aureus</name>
    <name type="common">Israeli tilapia</name>
    <name type="synonym">Chromis aureus</name>
    <dbReference type="NCBI Taxonomy" id="47969"/>
    <lineage>
        <taxon>Eukaryota</taxon>
        <taxon>Metazoa</taxon>
        <taxon>Chordata</taxon>
        <taxon>Craniata</taxon>
        <taxon>Vertebrata</taxon>
        <taxon>Euteleostomi</taxon>
        <taxon>Actinopterygii</taxon>
        <taxon>Neopterygii</taxon>
        <taxon>Teleostei</taxon>
        <taxon>Neoteleostei</taxon>
        <taxon>Acanthomorphata</taxon>
        <taxon>Ovalentaria</taxon>
        <taxon>Cichlomorphae</taxon>
        <taxon>Cichliformes</taxon>
        <taxon>Cichlidae</taxon>
        <taxon>African cichlids</taxon>
        <taxon>Pseudocrenilabrinae</taxon>
        <taxon>Oreochromini</taxon>
        <taxon>Oreochromis</taxon>
    </lineage>
</organism>
<reference evidence="4" key="1">
    <citation type="submission" date="2025-08" db="UniProtKB">
        <authorList>
            <consortium name="Ensembl"/>
        </authorList>
    </citation>
    <scope>IDENTIFICATION</scope>
</reference>
<evidence type="ECO:0000256" key="1">
    <source>
        <dbReference type="SAM" id="MobiDB-lite"/>
    </source>
</evidence>
<dbReference type="InterPro" id="IPR050730">
    <property type="entry name" value="UBX_domain-protein"/>
</dbReference>
<dbReference type="InterPro" id="IPR000626">
    <property type="entry name" value="Ubiquitin-like_dom"/>
</dbReference>
<feature type="region of interest" description="Disordered" evidence="1">
    <location>
        <begin position="67"/>
        <end position="109"/>
    </location>
</feature>
<dbReference type="GO" id="GO:0005634">
    <property type="term" value="C:nucleus"/>
    <property type="evidence" value="ECO:0007669"/>
    <property type="project" value="TreeGrafter"/>
</dbReference>
<proteinExistence type="predicted"/>
<dbReference type="SMART" id="SM00594">
    <property type="entry name" value="UAS"/>
    <property type="match status" value="1"/>
</dbReference>
<keyword evidence="5" id="KW-1185">Reference proteome</keyword>